<organism evidence="2 3">
    <name type="scientific">Candidatus Yanofskybacteria bacterium GW2011_GWA2_44_9</name>
    <dbReference type="NCBI Taxonomy" id="1619025"/>
    <lineage>
        <taxon>Bacteria</taxon>
        <taxon>Candidatus Yanofskyibacteriota</taxon>
    </lineage>
</organism>
<accession>A0A0G1KDS1</accession>
<reference evidence="2 3" key="1">
    <citation type="journal article" date="2015" name="Nature">
        <title>rRNA introns, odd ribosomes, and small enigmatic genomes across a large radiation of phyla.</title>
        <authorList>
            <person name="Brown C.T."/>
            <person name="Hug L.A."/>
            <person name="Thomas B.C."/>
            <person name="Sharon I."/>
            <person name="Castelle C.J."/>
            <person name="Singh A."/>
            <person name="Wilkins M.J."/>
            <person name="Williams K.H."/>
            <person name="Banfield J.F."/>
        </authorList>
    </citation>
    <scope>NUCLEOTIDE SEQUENCE [LARGE SCALE GENOMIC DNA]</scope>
</reference>
<evidence type="ECO:0000313" key="3">
    <source>
        <dbReference type="Proteomes" id="UP000034032"/>
    </source>
</evidence>
<comment type="caution">
    <text evidence="2">The sequence shown here is derived from an EMBL/GenBank/DDBJ whole genome shotgun (WGS) entry which is preliminary data.</text>
</comment>
<protein>
    <submittedName>
        <fullName evidence="2">Uncharacterized protein</fullName>
    </submittedName>
</protein>
<gene>
    <name evidence="2" type="ORF">UW79_C0013G0003</name>
</gene>
<name>A0A0G1KDS1_9BACT</name>
<proteinExistence type="predicted"/>
<feature type="transmembrane region" description="Helical" evidence="1">
    <location>
        <begin position="83"/>
        <end position="105"/>
    </location>
</feature>
<keyword evidence="1" id="KW-1133">Transmembrane helix</keyword>
<feature type="transmembrane region" description="Helical" evidence="1">
    <location>
        <begin position="7"/>
        <end position="25"/>
    </location>
</feature>
<evidence type="ECO:0000256" key="1">
    <source>
        <dbReference type="SAM" id="Phobius"/>
    </source>
</evidence>
<keyword evidence="1" id="KW-0472">Membrane</keyword>
<dbReference type="EMBL" id="LCJR01000013">
    <property type="protein sequence ID" value="KKT81876.1"/>
    <property type="molecule type" value="Genomic_DNA"/>
</dbReference>
<dbReference type="Proteomes" id="UP000034032">
    <property type="component" value="Unassembled WGS sequence"/>
</dbReference>
<keyword evidence="1" id="KW-0812">Transmembrane</keyword>
<sequence length="112" mass="13174">MNDKKDFGLVFWIHLAIILLFYSSPFLFSWKVITGTIFLYYLQLLVFKGCVLTKVELESRGERRSFNYYYLAKLGLKMDEKKFIFILDFIVPWAVVALAFLWQAALGHSTVF</sequence>
<evidence type="ECO:0000313" key="2">
    <source>
        <dbReference type="EMBL" id="KKT81876.1"/>
    </source>
</evidence>
<feature type="transmembrane region" description="Helical" evidence="1">
    <location>
        <begin position="37"/>
        <end position="55"/>
    </location>
</feature>
<dbReference type="AlphaFoldDB" id="A0A0G1KDS1"/>